<dbReference type="RefSeq" id="WP_132604761.1">
    <property type="nucleotide sequence ID" value="NZ_SMKO01000196.1"/>
</dbReference>
<dbReference type="Proteomes" id="UP000295258">
    <property type="component" value="Unassembled WGS sequence"/>
</dbReference>
<sequence>MSRQELAVGDLDEAECLVAAAYGVKGVFYRQITPLPAQAQKMVDAARSAGVNRIVLLSSIGAILEPKPMIGARIAARDDVFRRSGLEVTYLRANIL</sequence>
<comment type="caution">
    <text evidence="2">The sequence shown here is derived from an EMBL/GenBank/DDBJ whole genome shotgun (WGS) entry which is preliminary data.</text>
</comment>
<protein>
    <recommendedName>
        <fullName evidence="1">NAD(P)-binding domain-containing protein</fullName>
    </recommendedName>
</protein>
<evidence type="ECO:0000313" key="2">
    <source>
        <dbReference type="EMBL" id="TDC92482.1"/>
    </source>
</evidence>
<gene>
    <name evidence="2" type="ORF">E1292_41645</name>
</gene>
<accession>A0A4R4USW1</accession>
<dbReference type="SUPFAM" id="SSF51735">
    <property type="entry name" value="NAD(P)-binding Rossmann-fold domains"/>
    <property type="match status" value="1"/>
</dbReference>
<keyword evidence="3" id="KW-1185">Reference proteome</keyword>
<name>A0A4R4USW1_9ACTN</name>
<reference evidence="2 3" key="1">
    <citation type="submission" date="2019-03" db="EMBL/GenBank/DDBJ databases">
        <title>Draft genome sequences of novel Actinobacteria.</title>
        <authorList>
            <person name="Sahin N."/>
            <person name="Ay H."/>
            <person name="Saygin H."/>
        </authorList>
    </citation>
    <scope>NUCLEOTIDE SEQUENCE [LARGE SCALE GENOMIC DNA]</scope>
    <source>
        <strain evidence="2 3">KC310</strain>
    </source>
</reference>
<dbReference type="AlphaFoldDB" id="A0A4R4USW1"/>
<evidence type="ECO:0000259" key="1">
    <source>
        <dbReference type="Pfam" id="PF13460"/>
    </source>
</evidence>
<dbReference type="Gene3D" id="3.40.50.720">
    <property type="entry name" value="NAD(P)-binding Rossmann-like Domain"/>
    <property type="match status" value="1"/>
</dbReference>
<dbReference type="InterPro" id="IPR016040">
    <property type="entry name" value="NAD(P)-bd_dom"/>
</dbReference>
<dbReference type="EMBL" id="SMKO01000196">
    <property type="protein sequence ID" value="TDC92482.1"/>
    <property type="molecule type" value="Genomic_DNA"/>
</dbReference>
<evidence type="ECO:0000313" key="3">
    <source>
        <dbReference type="Proteomes" id="UP000295258"/>
    </source>
</evidence>
<organism evidence="2 3">
    <name type="scientific">Nonomuraea deserti</name>
    <dbReference type="NCBI Taxonomy" id="1848322"/>
    <lineage>
        <taxon>Bacteria</taxon>
        <taxon>Bacillati</taxon>
        <taxon>Actinomycetota</taxon>
        <taxon>Actinomycetes</taxon>
        <taxon>Streptosporangiales</taxon>
        <taxon>Streptosporangiaceae</taxon>
        <taxon>Nonomuraea</taxon>
    </lineage>
</organism>
<dbReference type="Pfam" id="PF13460">
    <property type="entry name" value="NAD_binding_10"/>
    <property type="match status" value="1"/>
</dbReference>
<dbReference type="InterPro" id="IPR036291">
    <property type="entry name" value="NAD(P)-bd_dom_sf"/>
</dbReference>
<proteinExistence type="predicted"/>
<feature type="domain" description="NAD(P)-binding" evidence="1">
    <location>
        <begin position="4"/>
        <end position="95"/>
    </location>
</feature>